<evidence type="ECO:0000256" key="3">
    <source>
        <dbReference type="ARBA" id="ARBA00022553"/>
    </source>
</evidence>
<dbReference type="Gene3D" id="1.10.287.130">
    <property type="match status" value="1"/>
</dbReference>
<dbReference type="InterPro" id="IPR004358">
    <property type="entry name" value="Sig_transdc_His_kin-like_C"/>
</dbReference>
<dbReference type="PANTHER" id="PTHR43047">
    <property type="entry name" value="TWO-COMPONENT HISTIDINE PROTEIN KINASE"/>
    <property type="match status" value="1"/>
</dbReference>
<dbReference type="InterPro" id="IPR005467">
    <property type="entry name" value="His_kinase_dom"/>
</dbReference>
<dbReference type="Pfam" id="PF00072">
    <property type="entry name" value="Response_reg"/>
    <property type="match status" value="1"/>
</dbReference>
<dbReference type="PROSITE" id="PS50109">
    <property type="entry name" value="HIS_KIN"/>
    <property type="match status" value="1"/>
</dbReference>
<dbReference type="InterPro" id="IPR036097">
    <property type="entry name" value="HisK_dim/P_sf"/>
</dbReference>
<dbReference type="SUPFAM" id="SSF55874">
    <property type="entry name" value="ATPase domain of HSP90 chaperone/DNA topoisomerase II/histidine kinase"/>
    <property type="match status" value="1"/>
</dbReference>
<feature type="transmembrane region" description="Helical" evidence="7">
    <location>
        <begin position="308"/>
        <end position="328"/>
    </location>
</feature>
<accession>A0ABN8EG77</accession>
<dbReference type="CDD" id="cd00156">
    <property type="entry name" value="REC"/>
    <property type="match status" value="1"/>
</dbReference>
<evidence type="ECO:0000256" key="4">
    <source>
        <dbReference type="ARBA" id="ARBA00022679"/>
    </source>
</evidence>
<keyword evidence="3 6" id="KW-0597">Phosphoprotein</keyword>
<evidence type="ECO:0000259" key="9">
    <source>
        <dbReference type="PROSITE" id="PS50110"/>
    </source>
</evidence>
<dbReference type="Pfam" id="PF02518">
    <property type="entry name" value="HATPase_c"/>
    <property type="match status" value="1"/>
</dbReference>
<dbReference type="SUPFAM" id="SSF47384">
    <property type="entry name" value="Homodimeric domain of signal transducing histidine kinase"/>
    <property type="match status" value="1"/>
</dbReference>
<feature type="transmembrane region" description="Helical" evidence="7">
    <location>
        <begin position="427"/>
        <end position="450"/>
    </location>
</feature>
<feature type="transmembrane region" description="Helical" evidence="7">
    <location>
        <begin position="583"/>
        <end position="606"/>
    </location>
</feature>
<keyword evidence="4 10" id="KW-0808">Transferase</keyword>
<feature type="transmembrane region" description="Helical" evidence="7">
    <location>
        <begin position="258"/>
        <end position="288"/>
    </location>
</feature>
<dbReference type="Gene3D" id="3.40.50.2300">
    <property type="match status" value="1"/>
</dbReference>
<dbReference type="EMBL" id="CAKLPX010000001">
    <property type="protein sequence ID" value="CAH0991348.1"/>
    <property type="molecule type" value="Genomic_DNA"/>
</dbReference>
<evidence type="ECO:0000259" key="8">
    <source>
        <dbReference type="PROSITE" id="PS50109"/>
    </source>
</evidence>
<proteinExistence type="predicted"/>
<dbReference type="Gene3D" id="1.10.4160.10">
    <property type="entry name" value="Hydantoin permease"/>
    <property type="match status" value="1"/>
</dbReference>
<reference evidence="10" key="1">
    <citation type="submission" date="2021-12" db="EMBL/GenBank/DDBJ databases">
        <authorList>
            <person name="Rodrigo-Torres L."/>
            <person name="Arahal R. D."/>
            <person name="Lucena T."/>
        </authorList>
    </citation>
    <scope>NUCLEOTIDE SEQUENCE</scope>
    <source>
        <strain evidence="10">CECT 8267</strain>
    </source>
</reference>
<dbReference type="PROSITE" id="PS50110">
    <property type="entry name" value="RESPONSE_REGULATORY"/>
    <property type="match status" value="1"/>
</dbReference>
<dbReference type="InterPro" id="IPR036890">
    <property type="entry name" value="HATPase_C_sf"/>
</dbReference>
<comment type="catalytic activity">
    <reaction evidence="1">
        <text>ATP + protein L-histidine = ADP + protein N-phospho-L-histidine.</text>
        <dbReference type="EC" id="2.7.13.3"/>
    </reaction>
</comment>
<dbReference type="SMART" id="SM00388">
    <property type="entry name" value="HisKA"/>
    <property type="match status" value="1"/>
</dbReference>
<keyword evidence="7" id="KW-0472">Membrane</keyword>
<evidence type="ECO:0000256" key="5">
    <source>
        <dbReference type="ARBA" id="ARBA00022777"/>
    </source>
</evidence>
<dbReference type="SMART" id="SM00387">
    <property type="entry name" value="HATPase_c"/>
    <property type="match status" value="1"/>
</dbReference>
<sequence>MRASQSIFRVRRQYNQWVGNQTLEDYALRFTAKTARRFSIGQVGLTALGATAFLALEALAAASTLQYGFINTLWAMLTVALVIFLTGLPISYYSAKHGLDIDLLTRGAGFGYLGSTVTSLIYASFTFIFFAIEAAIFASALNALFSIPLALGYILSALVVVPIVTHGISAISRFQIGSQPLWLILQLTALFSVAYYEFDQVSNWASYAPADVPQGGGFSLMLFGASASLFFAMVAQIGEQADYLRFMPEKTAANKRNWWFWLILAGPGWIFIGLIKMLFGSFLAYLAIVNLVDYEQAIDPVYLYQLAFGYVTESPTMALLLAGVMVLISQMKINVTNAYAGSIAWSNFFSRLTHSHPGRVVWLIFNLVIAVILMELGIYRALEAVLGIFSIVAISWLASLSADLLINKPLKLSPSIIEFKRGHLHDINPVGVGSWLFSSIFGISCYLGVFGDNASYLAHFISLLSCFILVPGIAWLTGGRFYLARTSPELDALIASDKNAAVFNPVLPHQHTSIECCICETAFEQEDMSYCTAYLGPICSLCCSIDARCLDSCKPEARLGGQLYKRIKALLPQRLEPVADSHWLRFILIFGAANLLNTLLLALVYFHLQPQVGDQSAFVEQVIWAVFYTLFILSGVVSWLFVLAHESRIVAQQESNRQTQWLIDEIDAHQKTDKELQLAKEVAESANSAKTRYLSGISHELRTPLQSILGYAQLLADKKDIPEQHQQGLRIIKRSGEYLTDLIEGLLDISKIEAGRLDIYRNKVNILALIEQMTEMFRPQAEAKGLVFNCHIHHQLPQQVIADERRLRQILINLLSNAVKYTEQGQIDFHIRYRNQVAEFSVVDSGVGIDKNDLARVLDPFERVRNEQVVNIHGTGLGLTIVRLLTEIMGGNLEVDSEIGEGSSFTVSLMLSWVNNKGSESDSAELEQRRIVGLAGVTKTVMIVDDEPLHRGLLTDILAPLGFITVEAGDGEQALSMLSDITPDLFLLDVSMPGMSGLDLAQLLRNQHYQTPIIMLSADATERHRSPEDHHAHDDYMVKPIRNQLLLEKIATLLALRWRYEDEEPRVYSSSGTSQPTVETVSLKQWLPPEHPLMDELLSYVQIGHKKGVTKVLAALEQQAVVDGEIIASLQELVLSMRFDSIEALLSREQNV</sequence>
<feature type="transmembrane region" description="Helical" evidence="7">
    <location>
        <begin position="73"/>
        <end position="95"/>
    </location>
</feature>
<feature type="transmembrane region" description="Helical" evidence="7">
    <location>
        <begin position="622"/>
        <end position="644"/>
    </location>
</feature>
<feature type="transmembrane region" description="Helical" evidence="7">
    <location>
        <begin position="385"/>
        <end position="406"/>
    </location>
</feature>
<feature type="transmembrane region" description="Helical" evidence="7">
    <location>
        <begin position="218"/>
        <end position="237"/>
    </location>
</feature>
<evidence type="ECO:0000256" key="7">
    <source>
        <dbReference type="SAM" id="Phobius"/>
    </source>
</evidence>
<dbReference type="Gene3D" id="3.30.565.10">
    <property type="entry name" value="Histidine kinase-like ATPase, C-terminal domain"/>
    <property type="match status" value="1"/>
</dbReference>
<feature type="transmembrane region" description="Helical" evidence="7">
    <location>
        <begin position="360"/>
        <end position="379"/>
    </location>
</feature>
<dbReference type="GO" id="GO:0004673">
    <property type="term" value="F:protein histidine kinase activity"/>
    <property type="evidence" value="ECO:0007669"/>
    <property type="project" value="UniProtKB-EC"/>
</dbReference>
<dbReference type="Pfam" id="PF00512">
    <property type="entry name" value="HisKA"/>
    <property type="match status" value="1"/>
</dbReference>
<feature type="transmembrane region" description="Helical" evidence="7">
    <location>
        <begin position="107"/>
        <end position="132"/>
    </location>
</feature>
<dbReference type="SUPFAM" id="SSF52172">
    <property type="entry name" value="CheY-like"/>
    <property type="match status" value="1"/>
</dbReference>
<keyword evidence="7" id="KW-0812">Transmembrane</keyword>
<dbReference type="SMART" id="SM00448">
    <property type="entry name" value="REC"/>
    <property type="match status" value="1"/>
</dbReference>
<keyword evidence="7" id="KW-1133">Transmembrane helix</keyword>
<gene>
    <name evidence="10" type="primary">rcsC_8</name>
    <name evidence="10" type="ORF">SIN8267_01451</name>
</gene>
<dbReference type="InterPro" id="IPR011006">
    <property type="entry name" value="CheY-like_superfamily"/>
</dbReference>
<evidence type="ECO:0000256" key="1">
    <source>
        <dbReference type="ARBA" id="ARBA00000085"/>
    </source>
</evidence>
<dbReference type="PRINTS" id="PR00344">
    <property type="entry name" value="BCTRLSENSOR"/>
</dbReference>
<dbReference type="InterPro" id="IPR003594">
    <property type="entry name" value="HATPase_dom"/>
</dbReference>
<feature type="transmembrane region" description="Helical" evidence="7">
    <location>
        <begin position="144"/>
        <end position="168"/>
    </location>
</feature>
<feature type="transmembrane region" description="Helical" evidence="7">
    <location>
        <begin position="456"/>
        <end position="476"/>
    </location>
</feature>
<keyword evidence="5 10" id="KW-0418">Kinase</keyword>
<evidence type="ECO:0000313" key="10">
    <source>
        <dbReference type="EMBL" id="CAH0991348.1"/>
    </source>
</evidence>
<evidence type="ECO:0000313" key="11">
    <source>
        <dbReference type="Proteomes" id="UP000838100"/>
    </source>
</evidence>
<feature type="domain" description="Histidine kinase" evidence="8">
    <location>
        <begin position="696"/>
        <end position="913"/>
    </location>
</feature>
<name>A0ABN8EG77_9GAMM</name>
<evidence type="ECO:0000256" key="6">
    <source>
        <dbReference type="PROSITE-ProRule" id="PRU00169"/>
    </source>
</evidence>
<feature type="transmembrane region" description="Helical" evidence="7">
    <location>
        <begin position="180"/>
        <end position="198"/>
    </location>
</feature>
<organism evidence="10 11">
    <name type="scientific">Sinobacterium norvegicum</name>
    <dbReference type="NCBI Taxonomy" id="1641715"/>
    <lineage>
        <taxon>Bacteria</taxon>
        <taxon>Pseudomonadati</taxon>
        <taxon>Pseudomonadota</taxon>
        <taxon>Gammaproteobacteria</taxon>
        <taxon>Cellvibrionales</taxon>
        <taxon>Spongiibacteraceae</taxon>
        <taxon>Sinobacterium</taxon>
    </lineage>
</organism>
<dbReference type="InterPro" id="IPR001789">
    <property type="entry name" value="Sig_transdc_resp-reg_receiver"/>
</dbReference>
<dbReference type="EC" id="2.7.13.3" evidence="2"/>
<evidence type="ECO:0000256" key="2">
    <source>
        <dbReference type="ARBA" id="ARBA00012438"/>
    </source>
</evidence>
<feature type="modified residue" description="4-aspartylphosphate" evidence="6">
    <location>
        <position position="989"/>
    </location>
</feature>
<dbReference type="Proteomes" id="UP000838100">
    <property type="component" value="Unassembled WGS sequence"/>
</dbReference>
<keyword evidence="11" id="KW-1185">Reference proteome</keyword>
<protein>
    <recommendedName>
        <fullName evidence="2">histidine kinase</fullName>
        <ecNumber evidence="2">2.7.13.3</ecNumber>
    </recommendedName>
</protein>
<dbReference type="CDD" id="cd00082">
    <property type="entry name" value="HisKA"/>
    <property type="match status" value="1"/>
</dbReference>
<feature type="transmembrane region" description="Helical" evidence="7">
    <location>
        <begin position="43"/>
        <end position="67"/>
    </location>
</feature>
<comment type="caution">
    <text evidence="10">The sequence shown here is derived from an EMBL/GenBank/DDBJ whole genome shotgun (WGS) entry which is preliminary data.</text>
</comment>
<feature type="domain" description="Response regulatory" evidence="9">
    <location>
        <begin position="940"/>
        <end position="1054"/>
    </location>
</feature>
<dbReference type="InterPro" id="IPR003661">
    <property type="entry name" value="HisK_dim/P_dom"/>
</dbReference>